<proteinExistence type="predicted"/>
<accession>A0ABV8QN59</accession>
<keyword evidence="1 3" id="KW-0378">Hydrolase</keyword>
<dbReference type="Proteomes" id="UP001595798">
    <property type="component" value="Unassembled WGS sequence"/>
</dbReference>
<dbReference type="EMBL" id="JBHSDI010000061">
    <property type="protein sequence ID" value="MFC4260833.1"/>
    <property type="molecule type" value="Genomic_DNA"/>
</dbReference>
<comment type="caution">
    <text evidence="3">The sequence shown here is derived from an EMBL/GenBank/DDBJ whole genome shotgun (WGS) entry which is preliminary data.</text>
</comment>
<dbReference type="SUPFAM" id="SSF53474">
    <property type="entry name" value="alpha/beta-Hydrolases"/>
    <property type="match status" value="1"/>
</dbReference>
<dbReference type="InterPro" id="IPR029058">
    <property type="entry name" value="AB_hydrolase_fold"/>
</dbReference>
<evidence type="ECO:0000256" key="1">
    <source>
        <dbReference type="ARBA" id="ARBA00022801"/>
    </source>
</evidence>
<gene>
    <name evidence="3" type="ORF">ACFOZ5_17585</name>
</gene>
<keyword evidence="4" id="KW-1185">Reference proteome</keyword>
<sequence>MTDVHPNLRAWLDQLNPLVADQKARGVEATPRMVRDSLAGITATFVTRSPELPAVTDVQVNSADGDIPVRLYDPTPDKAKPVMLFFHGGGHMAGSVQVYDPIARKLAATSGWLVLSVDYRLAPETPYPGGLNDCLAVTRQVWQLLEQEGVGFERRLALTGDSGGGTYAATVSRLLAGDPDLNLTDQVLIYPSLDYTMDHPSITGHGEGYLLEETRIRWYFDHYFANGEDRRAASPLHMPVPEAMPETLMITAGFCPLHDEGVAYTRKLESAGVRCQLKDYSDMIHAYLNLEDLVPEACEQTYREIAGFLNRAAALQ</sequence>
<evidence type="ECO:0000313" key="3">
    <source>
        <dbReference type="EMBL" id="MFC4260833.1"/>
    </source>
</evidence>
<dbReference type="PANTHER" id="PTHR48081:SF8">
    <property type="entry name" value="ALPHA_BETA HYDROLASE FOLD-3 DOMAIN-CONTAINING PROTEIN-RELATED"/>
    <property type="match status" value="1"/>
</dbReference>
<dbReference type="InterPro" id="IPR013094">
    <property type="entry name" value="AB_hydrolase_3"/>
</dbReference>
<dbReference type="RefSeq" id="WP_379889762.1">
    <property type="nucleotide sequence ID" value="NZ_JBHSDI010000061.1"/>
</dbReference>
<dbReference type="Pfam" id="PF07859">
    <property type="entry name" value="Abhydrolase_3"/>
    <property type="match status" value="1"/>
</dbReference>
<evidence type="ECO:0000259" key="2">
    <source>
        <dbReference type="Pfam" id="PF07859"/>
    </source>
</evidence>
<protein>
    <submittedName>
        <fullName evidence="3">Alpha/beta hydrolase</fullName>
    </submittedName>
</protein>
<evidence type="ECO:0000313" key="4">
    <source>
        <dbReference type="Proteomes" id="UP001595798"/>
    </source>
</evidence>
<dbReference type="Gene3D" id="3.40.50.1820">
    <property type="entry name" value="alpha/beta hydrolase"/>
    <property type="match status" value="1"/>
</dbReference>
<organism evidence="3 4">
    <name type="scientific">Marinobacter lacisalsi</name>
    <dbReference type="NCBI Taxonomy" id="475979"/>
    <lineage>
        <taxon>Bacteria</taxon>
        <taxon>Pseudomonadati</taxon>
        <taxon>Pseudomonadota</taxon>
        <taxon>Gammaproteobacteria</taxon>
        <taxon>Pseudomonadales</taxon>
        <taxon>Marinobacteraceae</taxon>
        <taxon>Marinobacter</taxon>
    </lineage>
</organism>
<dbReference type="PANTHER" id="PTHR48081">
    <property type="entry name" value="AB HYDROLASE SUPERFAMILY PROTEIN C4A8.06C"/>
    <property type="match status" value="1"/>
</dbReference>
<dbReference type="GO" id="GO:0016787">
    <property type="term" value="F:hydrolase activity"/>
    <property type="evidence" value="ECO:0007669"/>
    <property type="project" value="UniProtKB-KW"/>
</dbReference>
<feature type="domain" description="Alpha/beta hydrolase fold-3" evidence="2">
    <location>
        <begin position="83"/>
        <end position="288"/>
    </location>
</feature>
<reference evidence="4" key="1">
    <citation type="journal article" date="2019" name="Int. J. Syst. Evol. Microbiol.">
        <title>The Global Catalogue of Microorganisms (GCM) 10K type strain sequencing project: providing services to taxonomists for standard genome sequencing and annotation.</title>
        <authorList>
            <consortium name="The Broad Institute Genomics Platform"/>
            <consortium name="The Broad Institute Genome Sequencing Center for Infectious Disease"/>
            <person name="Wu L."/>
            <person name="Ma J."/>
        </authorList>
    </citation>
    <scope>NUCLEOTIDE SEQUENCE [LARGE SCALE GENOMIC DNA]</scope>
    <source>
        <strain evidence="4">CECT 7297</strain>
    </source>
</reference>
<dbReference type="InterPro" id="IPR050300">
    <property type="entry name" value="GDXG_lipolytic_enzyme"/>
</dbReference>
<name>A0ABV8QN59_9GAMM</name>